<dbReference type="InterPro" id="IPR052165">
    <property type="entry name" value="Membrane_assoc_protease"/>
</dbReference>
<feature type="transmembrane region" description="Helical" evidence="5">
    <location>
        <begin position="56"/>
        <end position="78"/>
    </location>
</feature>
<dbReference type="OrthoDB" id="4484551at2"/>
<dbReference type="PANTHER" id="PTHR33507:SF4">
    <property type="entry name" value="NODULATION COMPETITIVENESS PROTEIN NFED"/>
    <property type="match status" value="1"/>
</dbReference>
<accession>W9GEE5</accession>
<evidence type="ECO:0000256" key="5">
    <source>
        <dbReference type="SAM" id="Phobius"/>
    </source>
</evidence>
<evidence type="ECO:0000256" key="1">
    <source>
        <dbReference type="ARBA" id="ARBA00004141"/>
    </source>
</evidence>
<dbReference type="InterPro" id="IPR002810">
    <property type="entry name" value="NfeD-like_C"/>
</dbReference>
<comment type="caution">
    <text evidence="7">The sequence shown here is derived from an EMBL/GenBank/DDBJ whole genome shotgun (WGS) entry which is preliminary data.</text>
</comment>
<evidence type="ECO:0000259" key="6">
    <source>
        <dbReference type="Pfam" id="PF01957"/>
    </source>
</evidence>
<feature type="transmembrane region" description="Helical" evidence="5">
    <location>
        <begin position="6"/>
        <end position="25"/>
    </location>
</feature>
<keyword evidence="4 5" id="KW-0472">Membrane</keyword>
<dbReference type="AlphaFoldDB" id="W9GEE5"/>
<dbReference type="EMBL" id="AWQS01000245">
    <property type="protein sequence ID" value="EWT04440.1"/>
    <property type="molecule type" value="Genomic_DNA"/>
</dbReference>
<name>W9GEE5_9MICO</name>
<evidence type="ECO:0000313" key="7">
    <source>
        <dbReference type="EMBL" id="EWT04440.1"/>
    </source>
</evidence>
<evidence type="ECO:0000256" key="3">
    <source>
        <dbReference type="ARBA" id="ARBA00022989"/>
    </source>
</evidence>
<keyword evidence="7" id="KW-0645">Protease</keyword>
<keyword evidence="8" id="KW-1185">Reference proteome</keyword>
<organism evidence="7 8">
    <name type="scientific">Intrasporangium chromatireducens Q5-1</name>
    <dbReference type="NCBI Taxonomy" id="584657"/>
    <lineage>
        <taxon>Bacteria</taxon>
        <taxon>Bacillati</taxon>
        <taxon>Actinomycetota</taxon>
        <taxon>Actinomycetes</taxon>
        <taxon>Micrococcales</taxon>
        <taxon>Intrasporangiaceae</taxon>
        <taxon>Intrasporangium</taxon>
    </lineage>
</organism>
<dbReference type="RefSeq" id="WP_051518790.1">
    <property type="nucleotide sequence ID" value="NZ_AWQS01000245.1"/>
</dbReference>
<dbReference type="PANTHER" id="PTHR33507">
    <property type="entry name" value="INNER MEMBRANE PROTEIN YBBJ"/>
    <property type="match status" value="1"/>
</dbReference>
<keyword evidence="2 5" id="KW-0812">Transmembrane</keyword>
<dbReference type="GO" id="GO:0008233">
    <property type="term" value="F:peptidase activity"/>
    <property type="evidence" value="ECO:0007669"/>
    <property type="project" value="UniProtKB-KW"/>
</dbReference>
<evidence type="ECO:0000256" key="2">
    <source>
        <dbReference type="ARBA" id="ARBA00022692"/>
    </source>
</evidence>
<dbReference type="InterPro" id="IPR012340">
    <property type="entry name" value="NA-bd_OB-fold"/>
</dbReference>
<dbReference type="Gene3D" id="2.40.50.140">
    <property type="entry name" value="Nucleic acid-binding proteins"/>
    <property type="match status" value="1"/>
</dbReference>
<gene>
    <name evidence="7" type="ORF">N864_13380</name>
</gene>
<keyword evidence="7" id="KW-0378">Hydrolase</keyword>
<dbReference type="GO" id="GO:0006508">
    <property type="term" value="P:proteolysis"/>
    <property type="evidence" value="ECO:0007669"/>
    <property type="project" value="UniProtKB-KW"/>
</dbReference>
<feature type="transmembrane region" description="Helical" evidence="5">
    <location>
        <begin position="32"/>
        <end position="50"/>
    </location>
</feature>
<evidence type="ECO:0000313" key="8">
    <source>
        <dbReference type="Proteomes" id="UP000019494"/>
    </source>
</evidence>
<sequence>MIDVDVVVLGVVLVVVGAAVVVAEAHASTGGILGLAGVLAIVAGIGLTMAGAGIPLLVAVPVASVVALLGGGATLLAGREVLLARRQRVRTGPESLVGQVATVRTWRYREGQVAVGGSLWRARLAYGWADPRPEPGQTVVISELHGLTVSIRRPAAGEEQSAWTPSSLSS</sequence>
<comment type="subcellular location">
    <subcellularLocation>
        <location evidence="1">Membrane</location>
        <topology evidence="1">Multi-pass membrane protein</topology>
    </subcellularLocation>
</comment>
<dbReference type="GO" id="GO:0016020">
    <property type="term" value="C:membrane"/>
    <property type="evidence" value="ECO:0007669"/>
    <property type="project" value="UniProtKB-SubCell"/>
</dbReference>
<proteinExistence type="predicted"/>
<dbReference type="SUPFAM" id="SSF141322">
    <property type="entry name" value="NfeD domain-like"/>
    <property type="match status" value="1"/>
</dbReference>
<reference evidence="8" key="1">
    <citation type="submission" date="2013-08" db="EMBL/GenBank/DDBJ databases">
        <title>Intrasporangium oryzae NRRL B-24470.</title>
        <authorList>
            <person name="Liu H."/>
            <person name="Wang G."/>
        </authorList>
    </citation>
    <scope>NUCLEOTIDE SEQUENCE [LARGE SCALE GENOMIC DNA]</scope>
    <source>
        <strain evidence="8">Q5-1</strain>
    </source>
</reference>
<protein>
    <submittedName>
        <fullName evidence="7">Serine protease</fullName>
    </submittedName>
</protein>
<dbReference type="Proteomes" id="UP000019494">
    <property type="component" value="Unassembled WGS sequence"/>
</dbReference>
<feature type="domain" description="NfeD-like C-terminal" evidence="6">
    <location>
        <begin position="94"/>
        <end position="153"/>
    </location>
</feature>
<keyword evidence="3 5" id="KW-1133">Transmembrane helix</keyword>
<evidence type="ECO:0000256" key="4">
    <source>
        <dbReference type="ARBA" id="ARBA00023136"/>
    </source>
</evidence>
<dbReference type="Pfam" id="PF01957">
    <property type="entry name" value="NfeD"/>
    <property type="match status" value="1"/>
</dbReference>